<protein>
    <submittedName>
        <fullName evidence="7">AcrR family transcriptional regulator</fullName>
    </submittedName>
</protein>
<gene>
    <name evidence="7" type="ORF">CLV29_0315</name>
</gene>
<keyword evidence="3" id="KW-0804">Transcription</keyword>
<proteinExistence type="predicted"/>
<dbReference type="GO" id="GO:0003677">
    <property type="term" value="F:DNA binding"/>
    <property type="evidence" value="ECO:0007669"/>
    <property type="project" value="UniProtKB-UniRule"/>
</dbReference>
<dbReference type="RefSeq" id="WP_133753331.1">
    <property type="nucleotide sequence ID" value="NZ_SOAW01000001.1"/>
</dbReference>
<evidence type="ECO:0000256" key="3">
    <source>
        <dbReference type="ARBA" id="ARBA00023163"/>
    </source>
</evidence>
<dbReference type="SUPFAM" id="SSF46689">
    <property type="entry name" value="Homeodomain-like"/>
    <property type="match status" value="1"/>
</dbReference>
<evidence type="ECO:0000256" key="2">
    <source>
        <dbReference type="ARBA" id="ARBA00023125"/>
    </source>
</evidence>
<keyword evidence="2 4" id="KW-0238">DNA-binding</keyword>
<dbReference type="InterPro" id="IPR025996">
    <property type="entry name" value="MT1864/Rv1816-like_C"/>
</dbReference>
<dbReference type="PROSITE" id="PS50977">
    <property type="entry name" value="HTH_TETR_2"/>
    <property type="match status" value="1"/>
</dbReference>
<feature type="DNA-binding region" description="H-T-H motif" evidence="4">
    <location>
        <begin position="29"/>
        <end position="48"/>
    </location>
</feature>
<feature type="region of interest" description="Disordered" evidence="5">
    <location>
        <begin position="127"/>
        <end position="154"/>
    </location>
</feature>
<evidence type="ECO:0000313" key="7">
    <source>
        <dbReference type="EMBL" id="TDT32728.1"/>
    </source>
</evidence>
<dbReference type="Proteomes" id="UP000295371">
    <property type="component" value="Unassembled WGS sequence"/>
</dbReference>
<keyword evidence="1" id="KW-0805">Transcription regulation</keyword>
<dbReference type="AlphaFoldDB" id="A0A4V3EN96"/>
<sequence>MPYHHEDLRGAFLSAAAAAITANGMDSLNLRALARDLDVTHAAARHHFGGRRGLLTALAVQGHHELTTALDEAPDLLQSGIAYVNFALSHPAHFQVMFAPQLVDADDPALQAAQNALADALIRAAEESAEFGPTSPRTPGAGQPPPDDARPRPTTEPALLAAWSLAHGLATLAVSGNLPDLAEDGGQELIRDTLDRLLRSRATD</sequence>
<dbReference type="InterPro" id="IPR036271">
    <property type="entry name" value="Tet_transcr_reg_TetR-rel_C_sf"/>
</dbReference>
<dbReference type="InterPro" id="IPR001647">
    <property type="entry name" value="HTH_TetR"/>
</dbReference>
<evidence type="ECO:0000256" key="5">
    <source>
        <dbReference type="SAM" id="MobiDB-lite"/>
    </source>
</evidence>
<evidence type="ECO:0000256" key="1">
    <source>
        <dbReference type="ARBA" id="ARBA00023015"/>
    </source>
</evidence>
<dbReference type="SUPFAM" id="SSF48498">
    <property type="entry name" value="Tetracyclin repressor-like, C-terminal domain"/>
    <property type="match status" value="1"/>
</dbReference>
<keyword evidence="8" id="KW-1185">Reference proteome</keyword>
<feature type="domain" description="HTH tetR-type" evidence="6">
    <location>
        <begin position="6"/>
        <end position="66"/>
    </location>
</feature>
<organism evidence="7 8">
    <name type="scientific">Naumannella halotolerans</name>
    <dbReference type="NCBI Taxonomy" id="993414"/>
    <lineage>
        <taxon>Bacteria</taxon>
        <taxon>Bacillati</taxon>
        <taxon>Actinomycetota</taxon>
        <taxon>Actinomycetes</taxon>
        <taxon>Propionibacteriales</taxon>
        <taxon>Propionibacteriaceae</taxon>
        <taxon>Naumannella</taxon>
    </lineage>
</organism>
<dbReference type="EMBL" id="SOAW01000001">
    <property type="protein sequence ID" value="TDT32728.1"/>
    <property type="molecule type" value="Genomic_DNA"/>
</dbReference>
<evidence type="ECO:0000256" key="4">
    <source>
        <dbReference type="PROSITE-ProRule" id="PRU00335"/>
    </source>
</evidence>
<name>A0A4V3EN96_9ACTN</name>
<dbReference type="Gene3D" id="1.10.357.10">
    <property type="entry name" value="Tetracycline Repressor, domain 2"/>
    <property type="match status" value="1"/>
</dbReference>
<comment type="caution">
    <text evidence="7">The sequence shown here is derived from an EMBL/GenBank/DDBJ whole genome shotgun (WGS) entry which is preliminary data.</text>
</comment>
<accession>A0A4V3EN96</accession>
<evidence type="ECO:0000259" key="6">
    <source>
        <dbReference type="PROSITE" id="PS50977"/>
    </source>
</evidence>
<reference evidence="7 8" key="1">
    <citation type="submission" date="2019-03" db="EMBL/GenBank/DDBJ databases">
        <title>Genomic Encyclopedia of Archaeal and Bacterial Type Strains, Phase II (KMG-II): from individual species to whole genera.</title>
        <authorList>
            <person name="Goeker M."/>
        </authorList>
    </citation>
    <scope>NUCLEOTIDE SEQUENCE [LARGE SCALE GENOMIC DNA]</scope>
    <source>
        <strain evidence="7 8">DSM 24323</strain>
    </source>
</reference>
<dbReference type="InterPro" id="IPR009057">
    <property type="entry name" value="Homeodomain-like_sf"/>
</dbReference>
<dbReference type="Pfam" id="PF13305">
    <property type="entry name" value="TetR_C_33"/>
    <property type="match status" value="1"/>
</dbReference>
<dbReference type="OrthoDB" id="3173376at2"/>
<evidence type="ECO:0000313" key="8">
    <source>
        <dbReference type="Proteomes" id="UP000295371"/>
    </source>
</evidence>
<dbReference type="Pfam" id="PF00440">
    <property type="entry name" value="TetR_N"/>
    <property type="match status" value="1"/>
</dbReference>